<evidence type="ECO:0000256" key="9">
    <source>
        <dbReference type="RuleBase" id="RU365081"/>
    </source>
</evidence>
<evidence type="ECO:0000256" key="3">
    <source>
        <dbReference type="ARBA" id="ARBA00004123"/>
    </source>
</evidence>
<evidence type="ECO:0000256" key="10">
    <source>
        <dbReference type="SAM" id="MobiDB-lite"/>
    </source>
</evidence>
<dbReference type="GO" id="GO:0003755">
    <property type="term" value="F:peptidyl-prolyl cis-trans isomerase activity"/>
    <property type="evidence" value="ECO:0007669"/>
    <property type="project" value="UniProtKB-UniRule"/>
</dbReference>
<reference evidence="13 14" key="1">
    <citation type="submission" date="2011-02" db="EMBL/GenBank/DDBJ databases">
        <title>The Genome Sequence of Sphaeroforma arctica JP610.</title>
        <authorList>
            <consortium name="The Broad Institute Genome Sequencing Platform"/>
            <person name="Russ C."/>
            <person name="Cuomo C."/>
            <person name="Young S.K."/>
            <person name="Zeng Q."/>
            <person name="Gargeya S."/>
            <person name="Alvarado L."/>
            <person name="Berlin A."/>
            <person name="Chapman S.B."/>
            <person name="Chen Z."/>
            <person name="Freedman E."/>
            <person name="Gellesch M."/>
            <person name="Goldberg J."/>
            <person name="Griggs A."/>
            <person name="Gujja S."/>
            <person name="Heilman E."/>
            <person name="Heiman D."/>
            <person name="Howarth C."/>
            <person name="Mehta T."/>
            <person name="Neiman D."/>
            <person name="Pearson M."/>
            <person name="Roberts A."/>
            <person name="Saif S."/>
            <person name="Shea T."/>
            <person name="Shenoy N."/>
            <person name="Sisk P."/>
            <person name="Stolte C."/>
            <person name="Sykes S."/>
            <person name="White J."/>
            <person name="Yandava C."/>
            <person name="Burger G."/>
            <person name="Gray M.W."/>
            <person name="Holland P.W.H."/>
            <person name="King N."/>
            <person name="Lang F.B.F."/>
            <person name="Roger A.J."/>
            <person name="Ruiz-Trillo I."/>
            <person name="Haas B."/>
            <person name="Nusbaum C."/>
            <person name="Birren B."/>
        </authorList>
    </citation>
    <scope>NUCLEOTIDE SEQUENCE [LARGE SCALE GENOMIC DNA]</scope>
    <source>
        <strain evidence="13 14">JP610</strain>
    </source>
</reference>
<dbReference type="RefSeq" id="XP_014159257.1">
    <property type="nucleotide sequence ID" value="XM_014303782.1"/>
</dbReference>
<evidence type="ECO:0000256" key="5">
    <source>
        <dbReference type="ARBA" id="ARBA00023110"/>
    </source>
</evidence>
<comment type="catalytic activity">
    <reaction evidence="1 9">
        <text>[protein]-peptidylproline (omega=180) = [protein]-peptidylproline (omega=0)</text>
        <dbReference type="Rhea" id="RHEA:16237"/>
        <dbReference type="Rhea" id="RHEA-COMP:10747"/>
        <dbReference type="Rhea" id="RHEA-COMP:10748"/>
        <dbReference type="ChEBI" id="CHEBI:83833"/>
        <dbReference type="ChEBI" id="CHEBI:83834"/>
        <dbReference type="EC" id="5.2.1.8"/>
    </reaction>
</comment>
<dbReference type="Proteomes" id="UP000054560">
    <property type="component" value="Unassembled WGS sequence"/>
</dbReference>
<evidence type="ECO:0000256" key="6">
    <source>
        <dbReference type="ARBA" id="ARBA00023235"/>
    </source>
</evidence>
<evidence type="ECO:0000256" key="7">
    <source>
        <dbReference type="ARBA" id="ARBA00023242"/>
    </source>
</evidence>
<protein>
    <recommendedName>
        <fullName evidence="9">Peptidyl-prolyl cis-trans isomerase</fullName>
        <shortName evidence="9">PPIase</shortName>
        <ecNumber evidence="9">5.2.1.8</ecNumber>
    </recommendedName>
</protein>
<evidence type="ECO:0000256" key="8">
    <source>
        <dbReference type="PROSITE-ProRule" id="PRU00176"/>
    </source>
</evidence>
<evidence type="ECO:0000259" key="11">
    <source>
        <dbReference type="PROSITE" id="PS50072"/>
    </source>
</evidence>
<gene>
    <name evidence="13" type="ORF">SARC_02447</name>
</gene>
<dbReference type="Gene3D" id="3.30.70.330">
    <property type="match status" value="1"/>
</dbReference>
<feature type="compositionally biased region" description="Basic and acidic residues" evidence="10">
    <location>
        <begin position="407"/>
        <end position="421"/>
    </location>
</feature>
<feature type="compositionally biased region" description="Basic and acidic residues" evidence="10">
    <location>
        <begin position="465"/>
        <end position="485"/>
    </location>
</feature>
<evidence type="ECO:0000259" key="12">
    <source>
        <dbReference type="PROSITE" id="PS50102"/>
    </source>
</evidence>
<dbReference type="Pfam" id="PF00160">
    <property type="entry name" value="Pro_isomerase"/>
    <property type="match status" value="1"/>
</dbReference>
<evidence type="ECO:0000313" key="13">
    <source>
        <dbReference type="EMBL" id="KNC85355.1"/>
    </source>
</evidence>
<dbReference type="GeneID" id="25902951"/>
<feature type="compositionally biased region" description="Basic and acidic residues" evidence="10">
    <location>
        <begin position="439"/>
        <end position="448"/>
    </location>
</feature>
<comment type="function">
    <text evidence="2 9">PPIases accelerate the folding of proteins. It catalyzes the cis-trans isomerization of proline imidic peptide bonds in oligopeptides.</text>
</comment>
<dbReference type="AlphaFoldDB" id="A0A0L0G8L9"/>
<dbReference type="GO" id="GO:0005634">
    <property type="term" value="C:nucleus"/>
    <property type="evidence" value="ECO:0007669"/>
    <property type="project" value="UniProtKB-SubCell"/>
</dbReference>
<dbReference type="InterPro" id="IPR035979">
    <property type="entry name" value="RBD_domain_sf"/>
</dbReference>
<evidence type="ECO:0000313" key="14">
    <source>
        <dbReference type="Proteomes" id="UP000054560"/>
    </source>
</evidence>
<dbReference type="PANTHER" id="PTHR45843:SF1">
    <property type="entry name" value="PEPTIDYL-PROLYL CIS-TRANS ISOMERASE-LIKE 4"/>
    <property type="match status" value="1"/>
</dbReference>
<dbReference type="SUPFAM" id="SSF50891">
    <property type="entry name" value="Cyclophilin-like"/>
    <property type="match status" value="1"/>
</dbReference>
<dbReference type="PROSITE" id="PS50072">
    <property type="entry name" value="CSA_PPIASE_2"/>
    <property type="match status" value="1"/>
</dbReference>
<dbReference type="GO" id="GO:0003723">
    <property type="term" value="F:RNA binding"/>
    <property type="evidence" value="ECO:0007669"/>
    <property type="project" value="UniProtKB-UniRule"/>
</dbReference>
<name>A0A0L0G8L9_9EUKA</name>
<feature type="compositionally biased region" description="Polar residues" evidence="10">
    <location>
        <begin position="179"/>
        <end position="190"/>
    </location>
</feature>
<keyword evidence="14" id="KW-1185">Reference proteome</keyword>
<dbReference type="SMART" id="SM00360">
    <property type="entry name" value="RRM"/>
    <property type="match status" value="1"/>
</dbReference>
<dbReference type="PANTHER" id="PTHR45843">
    <property type="entry name" value="PEPTIDYL-PROLYL CIS-TRANS ISOMERASE-LIKE 4"/>
    <property type="match status" value="1"/>
</dbReference>
<dbReference type="eggNOG" id="KOG0415">
    <property type="taxonomic scope" value="Eukaryota"/>
</dbReference>
<feature type="compositionally biased region" description="Basic and acidic residues" evidence="10">
    <location>
        <begin position="384"/>
        <end position="397"/>
    </location>
</feature>
<sequence length="531" mass="60394">MSVLIETSKGDITVDLYTDDAPKACLNFLKLCKIKYYNYCLFHDVQSNFILQTGDPSGTGKGGQSLFGLMGGQEYFEDEIKSNLRFTRSGLLAMANTGKDTNASQFFFTAGDRLDSIDGKYTIFGEVVDDDDESMKTLWAINEAYVDSEGRPYQDIRIRHTIVLDDPFDDPRELRVPSRSPSPTPEQMQSGRIGENAVIDETEGMTDEQIEAMKREREAKAGAQILAMIGDMPDEDVKPPDNVLFVCKLNPVTTDEDLELIFSRFGTIVSNEIIRDRKTGDSLGYAFVEFEEREQCEAAYLKMENVLIDDRRIHVDFSQSVSKLWRQTATKSMPAGAGGGVKYTIKSDQRQDGKQYGYVFNDDDLQRTAYNESSQRAIENPEISEAKKDRNSKRTEESAGTARHSVKGRDRSRDRGSENKRKDNRRSRSRSTSRGRGMANRESRGGHDRKGRSAIVVRARSSDMGTHRDKDRDRARGRDRRDSKDRGRHRDTRGRETESERNNRSDRKRNGQLETRGKGGRRTKRDTDRPR</sequence>
<dbReference type="Pfam" id="PF00076">
    <property type="entry name" value="RRM_1"/>
    <property type="match status" value="1"/>
</dbReference>
<dbReference type="STRING" id="667725.A0A0L0G8L9"/>
<feature type="region of interest" description="Disordered" evidence="10">
    <location>
        <begin position="169"/>
        <end position="191"/>
    </location>
</feature>
<dbReference type="EC" id="5.2.1.8" evidence="9"/>
<feature type="compositionally biased region" description="Basic residues" evidence="10">
    <location>
        <begin position="422"/>
        <end position="433"/>
    </location>
</feature>
<keyword evidence="5 9" id="KW-0697">Rotamase</keyword>
<dbReference type="InterPro" id="IPR000504">
    <property type="entry name" value="RRM_dom"/>
</dbReference>
<comment type="similarity">
    <text evidence="9">Belongs to the cyclophilin-type PPIase family. PPIL4 subfamily.</text>
</comment>
<evidence type="ECO:0000256" key="2">
    <source>
        <dbReference type="ARBA" id="ARBA00002388"/>
    </source>
</evidence>
<proteinExistence type="inferred from homology"/>
<evidence type="ECO:0000256" key="1">
    <source>
        <dbReference type="ARBA" id="ARBA00000971"/>
    </source>
</evidence>
<dbReference type="PRINTS" id="PR00153">
    <property type="entry name" value="CSAPPISMRASE"/>
</dbReference>
<dbReference type="InterPro" id="IPR012677">
    <property type="entry name" value="Nucleotide-bd_a/b_plait_sf"/>
</dbReference>
<comment type="subcellular location">
    <subcellularLocation>
        <location evidence="3 9">Nucleus</location>
    </subcellularLocation>
</comment>
<feature type="region of interest" description="Disordered" evidence="10">
    <location>
        <begin position="329"/>
        <end position="348"/>
    </location>
</feature>
<keyword evidence="6 9" id="KW-0413">Isomerase</keyword>
<feature type="region of interest" description="Disordered" evidence="10">
    <location>
        <begin position="372"/>
        <end position="531"/>
    </location>
</feature>
<dbReference type="CDD" id="cd01921">
    <property type="entry name" value="cyclophilin_RRM"/>
    <property type="match status" value="1"/>
</dbReference>
<keyword evidence="4 8" id="KW-0694">RNA-binding</keyword>
<dbReference type="InterPro" id="IPR029000">
    <property type="entry name" value="Cyclophilin-like_dom_sf"/>
</dbReference>
<dbReference type="SUPFAM" id="SSF54928">
    <property type="entry name" value="RNA-binding domain, RBD"/>
    <property type="match status" value="1"/>
</dbReference>
<feature type="domain" description="PPIase cyclophilin-type" evidence="11">
    <location>
        <begin position="10"/>
        <end position="163"/>
    </location>
</feature>
<dbReference type="InterPro" id="IPR002130">
    <property type="entry name" value="Cyclophilin-type_PPIase_dom"/>
</dbReference>
<feature type="domain" description="RRM" evidence="12">
    <location>
        <begin position="242"/>
        <end position="320"/>
    </location>
</feature>
<dbReference type="InterPro" id="IPR035542">
    <property type="entry name" value="CRIP"/>
</dbReference>
<dbReference type="PROSITE" id="PS50102">
    <property type="entry name" value="RRM"/>
    <property type="match status" value="1"/>
</dbReference>
<dbReference type="CDD" id="cd12235">
    <property type="entry name" value="RRM_PPIL4"/>
    <property type="match status" value="1"/>
</dbReference>
<organism evidence="13 14">
    <name type="scientific">Sphaeroforma arctica JP610</name>
    <dbReference type="NCBI Taxonomy" id="667725"/>
    <lineage>
        <taxon>Eukaryota</taxon>
        <taxon>Ichthyosporea</taxon>
        <taxon>Ichthyophonida</taxon>
        <taxon>Sphaeroforma</taxon>
    </lineage>
</organism>
<keyword evidence="7 9" id="KW-0539">Nucleus</keyword>
<dbReference type="OrthoDB" id="2083at2759"/>
<feature type="compositionally biased region" description="Basic and acidic residues" evidence="10">
    <location>
        <begin position="493"/>
        <end position="517"/>
    </location>
</feature>
<dbReference type="InterPro" id="IPR035538">
    <property type="entry name" value="Cyclophilin_PPIL4"/>
</dbReference>
<dbReference type="FunFam" id="3.30.70.330:FF:000287">
    <property type="entry name" value="Peptidyl-prolyl cis-trans isomerase"/>
    <property type="match status" value="1"/>
</dbReference>
<accession>A0A0L0G8L9</accession>
<dbReference type="EMBL" id="KQ241706">
    <property type="protein sequence ID" value="KNC85355.1"/>
    <property type="molecule type" value="Genomic_DNA"/>
</dbReference>
<dbReference type="Gene3D" id="2.40.100.10">
    <property type="entry name" value="Cyclophilin-like"/>
    <property type="match status" value="1"/>
</dbReference>
<evidence type="ECO:0000256" key="4">
    <source>
        <dbReference type="ARBA" id="ARBA00022884"/>
    </source>
</evidence>